<keyword evidence="3" id="KW-1185">Reference proteome</keyword>
<evidence type="ECO:0000313" key="3">
    <source>
        <dbReference type="Proteomes" id="UP001215598"/>
    </source>
</evidence>
<evidence type="ECO:0000256" key="1">
    <source>
        <dbReference type="SAM" id="Coils"/>
    </source>
</evidence>
<gene>
    <name evidence="2" type="ORF">B0H16DRAFT_1477772</name>
</gene>
<sequence length="610" mass="69754">MPPTLRSLLASRDQDRRPTFLGASGLPPNVSVRTLLHIQAEERRVWLNKRVWRKKQIAGIARQFRGRCGRPCPLTLARVRIAPLTTDDRADLLFAGNNYEAELGPLLPQIADPAWTAERNRILTELDDLSQEAVLYSPIRHHKKLAQYLALRKKCATKFRISFDVDDEWRATLAHKAKELREYEVLLSASNGQPASMDRMAGELFCFTVVNPYRGNDLRRVEFDRYLIMTNPFNSTQPLGPTLTREKFEFYIPNKFLNDSDPEERYLCWCRRHLFEAEILAKVAEAREDARKAAPPPSPFLVLTEVWDHRVLKRKQQEQYARASSPREQCTAQWPQVERYIRLAGSPSLLPRASSPDFPAHVMPGPEAEKALRKEQEPRRKQLNRKIVRLQKELASAPDNAVLKAKLQQSLEDHKDDFGTFIVDKDFGAFAAERTRLLMARKTAAETGLLTRHYGLNPAYCAYYDSRDALLKKYDVDIEPKDRYSETIDLGLEATFFYRGLARQGGGDRDTMKRLALESFTVNLCNPYPQGDRRRADLEATYREHLPLFRSRGWTCHPESDENDFEDVILNYTRGRSFKDALEGFGIAASKDAGILPAALFYGSPAPAAV</sequence>
<reference evidence="2" key="1">
    <citation type="submission" date="2023-03" db="EMBL/GenBank/DDBJ databases">
        <title>Massive genome expansion in bonnet fungi (Mycena s.s.) driven by repeated elements and novel gene families across ecological guilds.</title>
        <authorList>
            <consortium name="Lawrence Berkeley National Laboratory"/>
            <person name="Harder C.B."/>
            <person name="Miyauchi S."/>
            <person name="Viragh M."/>
            <person name="Kuo A."/>
            <person name="Thoen E."/>
            <person name="Andreopoulos B."/>
            <person name="Lu D."/>
            <person name="Skrede I."/>
            <person name="Drula E."/>
            <person name="Henrissat B."/>
            <person name="Morin E."/>
            <person name="Kohler A."/>
            <person name="Barry K."/>
            <person name="LaButti K."/>
            <person name="Morin E."/>
            <person name="Salamov A."/>
            <person name="Lipzen A."/>
            <person name="Mereny Z."/>
            <person name="Hegedus B."/>
            <person name="Baldrian P."/>
            <person name="Stursova M."/>
            <person name="Weitz H."/>
            <person name="Taylor A."/>
            <person name="Grigoriev I.V."/>
            <person name="Nagy L.G."/>
            <person name="Martin F."/>
            <person name="Kauserud H."/>
        </authorList>
    </citation>
    <scope>NUCLEOTIDE SEQUENCE</scope>
    <source>
        <strain evidence="2">CBHHK182m</strain>
    </source>
</reference>
<feature type="coiled-coil region" evidence="1">
    <location>
        <begin position="373"/>
        <end position="400"/>
    </location>
</feature>
<name>A0AAD7H8Y2_9AGAR</name>
<dbReference type="AlphaFoldDB" id="A0AAD7H8Y2"/>
<keyword evidence="1" id="KW-0175">Coiled coil</keyword>
<evidence type="ECO:0000313" key="2">
    <source>
        <dbReference type="EMBL" id="KAJ7714847.1"/>
    </source>
</evidence>
<accession>A0AAD7H8Y2</accession>
<organism evidence="2 3">
    <name type="scientific">Mycena metata</name>
    <dbReference type="NCBI Taxonomy" id="1033252"/>
    <lineage>
        <taxon>Eukaryota</taxon>
        <taxon>Fungi</taxon>
        <taxon>Dikarya</taxon>
        <taxon>Basidiomycota</taxon>
        <taxon>Agaricomycotina</taxon>
        <taxon>Agaricomycetes</taxon>
        <taxon>Agaricomycetidae</taxon>
        <taxon>Agaricales</taxon>
        <taxon>Marasmiineae</taxon>
        <taxon>Mycenaceae</taxon>
        <taxon>Mycena</taxon>
    </lineage>
</organism>
<proteinExistence type="predicted"/>
<dbReference type="Proteomes" id="UP001215598">
    <property type="component" value="Unassembled WGS sequence"/>
</dbReference>
<dbReference type="EMBL" id="JARKIB010000318">
    <property type="protein sequence ID" value="KAJ7714847.1"/>
    <property type="molecule type" value="Genomic_DNA"/>
</dbReference>
<comment type="caution">
    <text evidence="2">The sequence shown here is derived from an EMBL/GenBank/DDBJ whole genome shotgun (WGS) entry which is preliminary data.</text>
</comment>
<protein>
    <submittedName>
        <fullName evidence="2">Uncharacterized protein</fullName>
    </submittedName>
</protein>